<proteinExistence type="predicted"/>
<evidence type="ECO:0000313" key="3">
    <source>
        <dbReference type="Proteomes" id="UP000034751"/>
    </source>
</evidence>
<evidence type="ECO:0000256" key="1">
    <source>
        <dbReference type="SAM" id="Phobius"/>
    </source>
</evidence>
<keyword evidence="1" id="KW-0812">Transmembrane</keyword>
<feature type="non-terminal residue" evidence="2">
    <location>
        <position position="1"/>
    </location>
</feature>
<evidence type="ECO:0000313" key="2">
    <source>
        <dbReference type="EMBL" id="KKT19480.1"/>
    </source>
</evidence>
<feature type="transmembrane region" description="Helical" evidence="1">
    <location>
        <begin position="255"/>
        <end position="277"/>
    </location>
</feature>
<accession>A0A0G1FB07</accession>
<dbReference type="EMBL" id="LCGS01000009">
    <property type="protein sequence ID" value="KKT19480.1"/>
    <property type="molecule type" value="Genomic_DNA"/>
</dbReference>
<protein>
    <submittedName>
        <fullName evidence="2">Uncharacterized protein</fullName>
    </submittedName>
</protein>
<gene>
    <name evidence="2" type="ORF">UW02_C0009G0033</name>
</gene>
<sequence>PSYSSALTLTPTRVEISGNPGDTLNVEMTIINETETAETYYSSFSNFEAQGESGSPAFVEPEDDLGTWITAEMSSVYLAPRQQKIIPFKVIIPKDAEPGGAGQGQVSIGAKTGMLVLLSVNGNVKEAAGLLDFKTADSQFWYGTLPVFFEYRFKNDGGDRIKPEGVITIRDTIFLPAEVLDANPVEGNVLPNSTRKIKVDWIKYERPIDYVAPTGPFKKFWSDTYYEWKNFAVGLYSAHLNVAYGAQGQQIKKTIFFFVFPWQLVLVMVVIFIILFWGGKKIIKFVSWLTSIFIKK</sequence>
<dbReference type="AlphaFoldDB" id="A0A0G1FB07"/>
<organism evidence="2 3">
    <name type="scientific">Candidatus Nomurabacteria bacterium GW2011_GWB1_43_7</name>
    <dbReference type="NCBI Taxonomy" id="1618747"/>
    <lineage>
        <taxon>Bacteria</taxon>
        <taxon>Candidatus Nomuraibacteriota</taxon>
    </lineage>
</organism>
<dbReference type="STRING" id="1618747.UW02_C0009G0033"/>
<keyword evidence="1" id="KW-0472">Membrane</keyword>
<dbReference type="Proteomes" id="UP000034751">
    <property type="component" value="Unassembled WGS sequence"/>
</dbReference>
<keyword evidence="1" id="KW-1133">Transmembrane helix</keyword>
<comment type="caution">
    <text evidence="2">The sequence shown here is derived from an EMBL/GenBank/DDBJ whole genome shotgun (WGS) entry which is preliminary data.</text>
</comment>
<name>A0A0G1FB07_9BACT</name>
<reference evidence="2 3" key="1">
    <citation type="journal article" date="2015" name="Nature">
        <title>rRNA introns, odd ribosomes, and small enigmatic genomes across a large radiation of phyla.</title>
        <authorList>
            <person name="Brown C.T."/>
            <person name="Hug L.A."/>
            <person name="Thomas B.C."/>
            <person name="Sharon I."/>
            <person name="Castelle C.J."/>
            <person name="Singh A."/>
            <person name="Wilkins M.J."/>
            <person name="Williams K.H."/>
            <person name="Banfield J.F."/>
        </authorList>
    </citation>
    <scope>NUCLEOTIDE SEQUENCE [LARGE SCALE GENOMIC DNA]</scope>
</reference>